<keyword evidence="2" id="KW-0433">Leucine-rich repeat</keyword>
<keyword evidence="3" id="KW-0677">Repeat</keyword>
<dbReference type="SUPFAM" id="SSF52058">
    <property type="entry name" value="L domain-like"/>
    <property type="match status" value="1"/>
</dbReference>
<comment type="similarity">
    <text evidence="1">Belongs to the G-protein coupled receptor 2 family. Adhesion G-protein coupled receptor (ADGR) subfamily.</text>
</comment>
<evidence type="ECO:0000256" key="1">
    <source>
        <dbReference type="ARBA" id="ARBA00007343"/>
    </source>
</evidence>
<dbReference type="Pfam" id="PF00560">
    <property type="entry name" value="LRR_1"/>
    <property type="match status" value="1"/>
</dbReference>
<dbReference type="Gene3D" id="3.80.10.10">
    <property type="entry name" value="Ribonuclease Inhibitor"/>
    <property type="match status" value="2"/>
</dbReference>
<dbReference type="InterPro" id="IPR026906">
    <property type="entry name" value="LRR_5"/>
</dbReference>
<dbReference type="PROSITE" id="PS51450">
    <property type="entry name" value="LRR"/>
    <property type="match status" value="3"/>
</dbReference>
<keyword evidence="5" id="KW-0732">Signal</keyword>
<dbReference type="InterPro" id="IPR001611">
    <property type="entry name" value="Leu-rich_rpt"/>
</dbReference>
<organism evidence="6 7">
    <name type="scientific">Cryptolaemus montrouzieri</name>
    <dbReference type="NCBI Taxonomy" id="559131"/>
    <lineage>
        <taxon>Eukaryota</taxon>
        <taxon>Metazoa</taxon>
        <taxon>Ecdysozoa</taxon>
        <taxon>Arthropoda</taxon>
        <taxon>Hexapoda</taxon>
        <taxon>Insecta</taxon>
        <taxon>Pterygota</taxon>
        <taxon>Neoptera</taxon>
        <taxon>Endopterygota</taxon>
        <taxon>Coleoptera</taxon>
        <taxon>Polyphaga</taxon>
        <taxon>Cucujiformia</taxon>
        <taxon>Coccinelloidea</taxon>
        <taxon>Coccinellidae</taxon>
        <taxon>Scymninae</taxon>
        <taxon>Scymnini</taxon>
        <taxon>Cryptolaemus</taxon>
    </lineage>
</organism>
<feature type="signal peptide" evidence="5">
    <location>
        <begin position="1"/>
        <end position="19"/>
    </location>
</feature>
<accession>A0ABD2NY64</accession>
<feature type="chain" id="PRO_5044780460" evidence="5">
    <location>
        <begin position="20"/>
        <end position="377"/>
    </location>
</feature>
<evidence type="ECO:0000256" key="2">
    <source>
        <dbReference type="ARBA" id="ARBA00022614"/>
    </source>
</evidence>
<reference evidence="6 7" key="1">
    <citation type="journal article" date="2021" name="BMC Biol.">
        <title>Horizontally acquired antibacterial genes associated with adaptive radiation of ladybird beetles.</title>
        <authorList>
            <person name="Li H.S."/>
            <person name="Tang X.F."/>
            <person name="Huang Y.H."/>
            <person name="Xu Z.Y."/>
            <person name="Chen M.L."/>
            <person name="Du X.Y."/>
            <person name="Qiu B.Y."/>
            <person name="Chen P.T."/>
            <person name="Zhang W."/>
            <person name="Slipinski A."/>
            <person name="Escalona H.E."/>
            <person name="Waterhouse R.M."/>
            <person name="Zwick A."/>
            <person name="Pang H."/>
        </authorList>
    </citation>
    <scope>NUCLEOTIDE SEQUENCE [LARGE SCALE GENOMIC DNA]</scope>
    <source>
        <strain evidence="6">SYSU2018</strain>
    </source>
</reference>
<evidence type="ECO:0000313" key="7">
    <source>
        <dbReference type="Proteomes" id="UP001516400"/>
    </source>
</evidence>
<comment type="caution">
    <text evidence="6">The sequence shown here is derived from an EMBL/GenBank/DDBJ whole genome shotgun (WGS) entry which is preliminary data.</text>
</comment>
<dbReference type="PANTHER" id="PTHR45930:SF4">
    <property type="entry name" value="ADHESION G PROTEIN-COUPLED RECEPTOR A3"/>
    <property type="match status" value="1"/>
</dbReference>
<dbReference type="Proteomes" id="UP001516400">
    <property type="component" value="Unassembled WGS sequence"/>
</dbReference>
<keyword evidence="4" id="KW-0675">Receptor</keyword>
<evidence type="ECO:0000256" key="3">
    <source>
        <dbReference type="ARBA" id="ARBA00022737"/>
    </source>
</evidence>
<dbReference type="EMBL" id="JABFTP020000144">
    <property type="protein sequence ID" value="KAL3283656.1"/>
    <property type="molecule type" value="Genomic_DNA"/>
</dbReference>
<gene>
    <name evidence="6" type="ORF">HHI36_006795</name>
</gene>
<dbReference type="Pfam" id="PF13855">
    <property type="entry name" value="LRR_8"/>
    <property type="match status" value="2"/>
</dbReference>
<sequence>MKILWVLTSFLLLEHGVTAKQRNKPYDRIHFKIDEIETICTLKGRGDEFLQCMCSDKFSPFQYGTAQCWIFAEITPFEKIWNLFNEQTNLTKLTFLFRPEVLSFSIPTRILKYMRKLEQFAIYFGHIHELPSFAFPFQLEKIIISESRVARIAKHCFYNLPKLKLIQLDKNAICELCRDRFIRLPSLKKLILSKNNISSIQDGTFSHLSNLTELNLDSNSLVTLTNVTFKELGHLKALRLDFNKFESFGDYTFEHLWKLEVLNLDSNNLSCISNKTFAGLIRLEELILSNNQLRSVPAHLIDGLLSIRVLDLRNNLLKTLSQQTVAPILANIQQPNAELFLSGKCYSYKCRNSDLNKITQSVHTYSYVSLSRLNSSN</sequence>
<evidence type="ECO:0000256" key="4">
    <source>
        <dbReference type="ARBA" id="ARBA00023170"/>
    </source>
</evidence>
<keyword evidence="7" id="KW-1185">Reference proteome</keyword>
<dbReference type="SMART" id="SM00369">
    <property type="entry name" value="LRR_TYP"/>
    <property type="match status" value="6"/>
</dbReference>
<protein>
    <submittedName>
        <fullName evidence="6">Uncharacterized protein</fullName>
    </submittedName>
</protein>
<dbReference type="InterPro" id="IPR051963">
    <property type="entry name" value="Adhesion_GPCR_A"/>
</dbReference>
<evidence type="ECO:0000256" key="5">
    <source>
        <dbReference type="SAM" id="SignalP"/>
    </source>
</evidence>
<dbReference type="PANTHER" id="PTHR45930">
    <property type="entry name" value="G-PROTEIN COUPLED RECEPTOR 124-LIKE PROTEIN"/>
    <property type="match status" value="1"/>
</dbReference>
<name>A0ABD2NY64_9CUCU</name>
<proteinExistence type="inferred from homology"/>
<dbReference type="InterPro" id="IPR032675">
    <property type="entry name" value="LRR_dom_sf"/>
</dbReference>
<dbReference type="InterPro" id="IPR003591">
    <property type="entry name" value="Leu-rich_rpt_typical-subtyp"/>
</dbReference>
<dbReference type="AlphaFoldDB" id="A0ABD2NY64"/>
<dbReference type="Pfam" id="PF13306">
    <property type="entry name" value="LRR_5"/>
    <property type="match status" value="1"/>
</dbReference>
<evidence type="ECO:0000313" key="6">
    <source>
        <dbReference type="EMBL" id="KAL3283656.1"/>
    </source>
</evidence>